<keyword evidence="7" id="KW-1185">Reference proteome</keyword>
<dbReference type="Pfam" id="PF12833">
    <property type="entry name" value="HTH_18"/>
    <property type="match status" value="1"/>
</dbReference>
<evidence type="ECO:0000256" key="1">
    <source>
        <dbReference type="ARBA" id="ARBA00023015"/>
    </source>
</evidence>
<dbReference type="PANTHER" id="PTHR43280:SF2">
    <property type="entry name" value="HTH-TYPE TRANSCRIPTIONAL REGULATOR EXSA"/>
    <property type="match status" value="1"/>
</dbReference>
<evidence type="ECO:0000313" key="7">
    <source>
        <dbReference type="Proteomes" id="UP000198855"/>
    </source>
</evidence>
<keyword evidence="4" id="KW-1133">Transmembrane helix</keyword>
<dbReference type="PRINTS" id="PR00032">
    <property type="entry name" value="HTHARAC"/>
</dbReference>
<accession>A0A1I2EVR4</accession>
<keyword evidence="3" id="KW-0804">Transcription</keyword>
<dbReference type="InterPro" id="IPR020449">
    <property type="entry name" value="Tscrpt_reg_AraC-type_HTH"/>
</dbReference>
<dbReference type="STRING" id="1045775.SAMN05216378_4536"/>
<evidence type="ECO:0000256" key="4">
    <source>
        <dbReference type="SAM" id="Phobius"/>
    </source>
</evidence>
<dbReference type="PROSITE" id="PS01124">
    <property type="entry name" value="HTH_ARAC_FAMILY_2"/>
    <property type="match status" value="1"/>
</dbReference>
<dbReference type="InterPro" id="IPR041522">
    <property type="entry name" value="CdaR_GGDEF"/>
</dbReference>
<keyword evidence="4" id="KW-0812">Transmembrane</keyword>
<dbReference type="GO" id="GO:0003700">
    <property type="term" value="F:DNA-binding transcription factor activity"/>
    <property type="evidence" value="ECO:0007669"/>
    <property type="project" value="InterPro"/>
</dbReference>
<dbReference type="Gene3D" id="1.10.10.60">
    <property type="entry name" value="Homeodomain-like"/>
    <property type="match status" value="2"/>
</dbReference>
<keyword evidence="2" id="KW-0238">DNA-binding</keyword>
<reference evidence="7" key="1">
    <citation type="submission" date="2016-10" db="EMBL/GenBank/DDBJ databases">
        <authorList>
            <person name="Varghese N."/>
            <person name="Submissions S."/>
        </authorList>
    </citation>
    <scope>NUCLEOTIDE SEQUENCE [LARGE SCALE GENOMIC DNA]</scope>
    <source>
        <strain evidence="7">CGMCC 1.10784</strain>
    </source>
</reference>
<feature type="transmembrane region" description="Helical" evidence="4">
    <location>
        <begin position="12"/>
        <end position="36"/>
    </location>
</feature>
<keyword evidence="4" id="KW-0472">Membrane</keyword>
<feature type="domain" description="HTH araC/xylS-type" evidence="5">
    <location>
        <begin position="689"/>
        <end position="788"/>
    </location>
</feature>
<keyword evidence="1" id="KW-0805">Transcription regulation</keyword>
<protein>
    <submittedName>
        <fullName evidence="6">Helix-turn-helix domain-containing protein</fullName>
    </submittedName>
</protein>
<sequence>MNIQSIWQKRKSIIVTWLISYCAVLFVPILISLIVYSQSSAALRSEIHRANDSLLKQVGYTIDNQVDLMKRLTMELTWNARLQTLMYSSRSEADAQFDAYQLVKEFQTYQTSYASIDEFYVTWEREHAVLRSGNVRDMKTAFETLHDTGEMNYNDWQTAVENSEHNQFTLLPLTDAGNTQSSIAYITHLPKDLNGRQAGTVVVMADLARFQNAIKSISGFSGGYVLILNRSNEVLLSNLPKKQGEEAVLQQVRSGGKDMPASMKYGDSEIFYLQSSVSDLKYALVIPSSIYWQKAEYVRKLTLVSILISVMGAGVLTWFFMRRNYSPIQQLVQSLTDKNNTEEHTEWNELNFIQRAVSRTRSEKDNIAMQLQMHHNVLRSNMLSRLLKGRLDSPIPYEEAFKTYRMEQISDDYAVILFVIENDESLYEKLPGIDDNERRRFVQFIISNVVEELAGRYKHAGYVAEVDDMMVCLVNLSAEDEVEVDGDYKKDLHEIATEAQRFLKRYDLDLTVAISGRHSTLPGIAAAYSEAVDAMEYKMVLGKKGIITYDEIRTSPSDAVQFGYYYPLQAEQQLINLIKSGDFEQASAFMNDIAERNLRQPMMNLTLAKCFMFNLVGTMVKAINELGDGKGSVLNDNPNWMDRIMACDTIQEMQQELHSLLRDVCVFASTRLESNMTHERAESIRDLSARVAGYIETNYSDSNMNVNTIGEYFDLKGSYLSKLFKTQTGEGLLDYLHKYRIHQAKERMTEHQESVNEVSKAVGYNDAATFIRVFKKYEGITPGKYKEMN</sequence>
<dbReference type="AlphaFoldDB" id="A0A1I2EVR4"/>
<dbReference type="Pfam" id="PF17853">
    <property type="entry name" value="GGDEF_2"/>
    <property type="match status" value="1"/>
</dbReference>
<evidence type="ECO:0000259" key="5">
    <source>
        <dbReference type="PROSITE" id="PS01124"/>
    </source>
</evidence>
<dbReference type="Proteomes" id="UP000198855">
    <property type="component" value="Unassembled WGS sequence"/>
</dbReference>
<dbReference type="SMART" id="SM00342">
    <property type="entry name" value="HTH_ARAC"/>
    <property type="match status" value="1"/>
</dbReference>
<dbReference type="PANTHER" id="PTHR43280">
    <property type="entry name" value="ARAC-FAMILY TRANSCRIPTIONAL REGULATOR"/>
    <property type="match status" value="1"/>
</dbReference>
<evidence type="ECO:0000256" key="3">
    <source>
        <dbReference type="ARBA" id="ARBA00023163"/>
    </source>
</evidence>
<dbReference type="OrthoDB" id="2515823at2"/>
<name>A0A1I2EVR4_9BACL</name>
<dbReference type="EMBL" id="FOMT01000005">
    <property type="protein sequence ID" value="SFE96879.1"/>
    <property type="molecule type" value="Genomic_DNA"/>
</dbReference>
<dbReference type="RefSeq" id="WP_091188712.1">
    <property type="nucleotide sequence ID" value="NZ_FOMT01000005.1"/>
</dbReference>
<organism evidence="6 7">
    <name type="scientific">Paenibacillus catalpae</name>
    <dbReference type="NCBI Taxonomy" id="1045775"/>
    <lineage>
        <taxon>Bacteria</taxon>
        <taxon>Bacillati</taxon>
        <taxon>Bacillota</taxon>
        <taxon>Bacilli</taxon>
        <taxon>Bacillales</taxon>
        <taxon>Paenibacillaceae</taxon>
        <taxon>Paenibacillus</taxon>
    </lineage>
</organism>
<proteinExistence type="predicted"/>
<evidence type="ECO:0000256" key="2">
    <source>
        <dbReference type="ARBA" id="ARBA00023125"/>
    </source>
</evidence>
<gene>
    <name evidence="6" type="ORF">SAMN05216378_4536</name>
</gene>
<dbReference type="SUPFAM" id="SSF46689">
    <property type="entry name" value="Homeodomain-like"/>
    <property type="match status" value="1"/>
</dbReference>
<dbReference type="InterPro" id="IPR018060">
    <property type="entry name" value="HTH_AraC"/>
</dbReference>
<evidence type="ECO:0000313" key="6">
    <source>
        <dbReference type="EMBL" id="SFE96879.1"/>
    </source>
</evidence>
<dbReference type="GO" id="GO:0043565">
    <property type="term" value="F:sequence-specific DNA binding"/>
    <property type="evidence" value="ECO:0007669"/>
    <property type="project" value="InterPro"/>
</dbReference>
<dbReference type="InterPro" id="IPR009057">
    <property type="entry name" value="Homeodomain-like_sf"/>
</dbReference>